<name>A0A645G7T2_9ZZZZ</name>
<dbReference type="EMBL" id="VSSQ01071325">
    <property type="protein sequence ID" value="MPN22961.1"/>
    <property type="molecule type" value="Genomic_DNA"/>
</dbReference>
<organism evidence="1">
    <name type="scientific">bioreactor metagenome</name>
    <dbReference type="NCBI Taxonomy" id="1076179"/>
    <lineage>
        <taxon>unclassified sequences</taxon>
        <taxon>metagenomes</taxon>
        <taxon>ecological metagenomes</taxon>
    </lineage>
</organism>
<comment type="caution">
    <text evidence="1">The sequence shown here is derived from an EMBL/GenBank/DDBJ whole genome shotgun (WGS) entry which is preliminary data.</text>
</comment>
<evidence type="ECO:0000313" key="1">
    <source>
        <dbReference type="EMBL" id="MPN22961.1"/>
    </source>
</evidence>
<gene>
    <name evidence="1" type="ORF">SDC9_170346</name>
</gene>
<proteinExistence type="predicted"/>
<sequence>MNPLHFAEAGVRLPVRADQSVAAEVSVVRLVAEVAAVGVAPRRGERVFAPLPDKASGETVVAVDHFPVFEEIAGAVAHGVGVFVHDERLLARVRPVLARMRNLAVFADADGVVL</sequence>
<protein>
    <submittedName>
        <fullName evidence="1">Uncharacterized protein</fullName>
    </submittedName>
</protein>
<reference evidence="1" key="1">
    <citation type="submission" date="2019-08" db="EMBL/GenBank/DDBJ databases">
        <authorList>
            <person name="Kucharzyk K."/>
            <person name="Murdoch R.W."/>
            <person name="Higgins S."/>
            <person name="Loffler F."/>
        </authorList>
    </citation>
    <scope>NUCLEOTIDE SEQUENCE</scope>
</reference>
<dbReference type="AlphaFoldDB" id="A0A645G7T2"/>
<accession>A0A645G7T2</accession>